<evidence type="ECO:0000313" key="2">
    <source>
        <dbReference type="EMBL" id="GGE16411.1"/>
    </source>
</evidence>
<dbReference type="EMBL" id="BMHQ01000005">
    <property type="protein sequence ID" value="GGE16411.1"/>
    <property type="molecule type" value="Genomic_DNA"/>
</dbReference>
<evidence type="ECO:0000313" key="3">
    <source>
        <dbReference type="Proteomes" id="UP000625210"/>
    </source>
</evidence>
<sequence>MVILSALADEISPDLKTQLDVLESEGIRHIELRGIWNKNILELNHNELTTVKNRIYGRNFRISSIATPIGKIGITEDFERHLMLFKRAIHVAKCFDTPYIRIFSFFIPPGENPEDHRDEVLKRVRILEEKAREAGVVLLHENEKEIYGDTGKRCHDLLSFCPSPHLRAVFDPANFVQCGVQPFCEAYPLLKDDIECIHIKDALFEGGKVVPAGQGDGEVEDLLRAITSRGYRGFLSLEPHLSTTGKFDGFSGPELFRVAARELKKLLKKTSIEWY</sequence>
<proteinExistence type="predicted"/>
<dbReference type="InterPro" id="IPR036237">
    <property type="entry name" value="Xyl_isomerase-like_sf"/>
</dbReference>
<dbReference type="SUPFAM" id="SSF51658">
    <property type="entry name" value="Xylose isomerase-like"/>
    <property type="match status" value="1"/>
</dbReference>
<dbReference type="Gene3D" id="3.20.20.150">
    <property type="entry name" value="Divalent-metal-dependent TIM barrel enzymes"/>
    <property type="match status" value="1"/>
</dbReference>
<name>A0A8J2VGG7_9BACL</name>
<reference evidence="2" key="1">
    <citation type="journal article" date="2014" name="Int. J. Syst. Evol. Microbiol.">
        <title>Complete genome sequence of Corynebacterium casei LMG S-19264T (=DSM 44701T), isolated from a smear-ripened cheese.</title>
        <authorList>
            <consortium name="US DOE Joint Genome Institute (JGI-PGF)"/>
            <person name="Walter F."/>
            <person name="Albersmeier A."/>
            <person name="Kalinowski J."/>
            <person name="Ruckert C."/>
        </authorList>
    </citation>
    <scope>NUCLEOTIDE SEQUENCE</scope>
    <source>
        <strain evidence="2">CGMCC 1.15179</strain>
    </source>
</reference>
<feature type="domain" description="Xylose isomerase-like TIM barrel" evidence="1">
    <location>
        <begin position="20"/>
        <end position="243"/>
    </location>
</feature>
<dbReference type="AlphaFoldDB" id="A0A8J2VGG7"/>
<accession>A0A8J2VGG7</accession>
<dbReference type="InterPro" id="IPR050312">
    <property type="entry name" value="IolE/XylAMocC-like"/>
</dbReference>
<dbReference type="Pfam" id="PF01261">
    <property type="entry name" value="AP_endonuc_2"/>
    <property type="match status" value="1"/>
</dbReference>
<protein>
    <submittedName>
        <fullName evidence="2">Xylose isomerase</fullName>
    </submittedName>
</protein>
<reference evidence="2" key="2">
    <citation type="submission" date="2020-09" db="EMBL/GenBank/DDBJ databases">
        <authorList>
            <person name="Sun Q."/>
            <person name="Zhou Y."/>
        </authorList>
    </citation>
    <scope>NUCLEOTIDE SEQUENCE</scope>
    <source>
        <strain evidence="2">CGMCC 1.15179</strain>
    </source>
</reference>
<dbReference type="PANTHER" id="PTHR12110:SF53">
    <property type="entry name" value="BLR5974 PROTEIN"/>
    <property type="match status" value="1"/>
</dbReference>
<comment type="caution">
    <text evidence="2">The sequence shown here is derived from an EMBL/GenBank/DDBJ whole genome shotgun (WGS) entry which is preliminary data.</text>
</comment>
<dbReference type="RefSeq" id="WP_188647505.1">
    <property type="nucleotide sequence ID" value="NZ_BMHQ01000005.1"/>
</dbReference>
<evidence type="ECO:0000259" key="1">
    <source>
        <dbReference type="Pfam" id="PF01261"/>
    </source>
</evidence>
<dbReference type="InterPro" id="IPR013022">
    <property type="entry name" value="Xyl_isomerase-like_TIM-brl"/>
</dbReference>
<keyword evidence="2" id="KW-0413">Isomerase</keyword>
<dbReference type="PANTHER" id="PTHR12110">
    <property type="entry name" value="HYDROXYPYRUVATE ISOMERASE"/>
    <property type="match status" value="1"/>
</dbReference>
<dbReference type="GO" id="GO:0016853">
    <property type="term" value="F:isomerase activity"/>
    <property type="evidence" value="ECO:0007669"/>
    <property type="project" value="UniProtKB-KW"/>
</dbReference>
<organism evidence="2 3">
    <name type="scientific">Marinithermofilum abyssi</name>
    <dbReference type="NCBI Taxonomy" id="1571185"/>
    <lineage>
        <taxon>Bacteria</taxon>
        <taxon>Bacillati</taxon>
        <taxon>Bacillota</taxon>
        <taxon>Bacilli</taxon>
        <taxon>Bacillales</taxon>
        <taxon>Thermoactinomycetaceae</taxon>
        <taxon>Marinithermofilum</taxon>
    </lineage>
</organism>
<keyword evidence="3" id="KW-1185">Reference proteome</keyword>
<gene>
    <name evidence="2" type="ORF">GCM10011571_17640</name>
</gene>
<dbReference type="Proteomes" id="UP000625210">
    <property type="component" value="Unassembled WGS sequence"/>
</dbReference>